<keyword evidence="2" id="KW-1185">Reference proteome</keyword>
<evidence type="ECO:0000313" key="1">
    <source>
        <dbReference type="EMBL" id="EUC31935.1"/>
    </source>
</evidence>
<feature type="non-terminal residue" evidence="1">
    <location>
        <position position="1"/>
    </location>
</feature>
<dbReference type="HOGENOM" id="CLU_2891911_0_0_1"/>
<name>W6Y2U2_COCC2</name>
<proteinExistence type="predicted"/>
<dbReference type="Proteomes" id="UP000053841">
    <property type="component" value="Unassembled WGS sequence"/>
</dbReference>
<dbReference type="GeneID" id="19154908"/>
<sequence length="63" mass="7025">HRTSNAKPLGSRSSHLRIFSRSSKTDAYTVHRQVPISIHQKQSMAGVQAISDRYVVSITDGLF</sequence>
<dbReference type="EMBL" id="KI964646">
    <property type="protein sequence ID" value="EUC31935.1"/>
    <property type="molecule type" value="Genomic_DNA"/>
</dbReference>
<accession>W6Y2U2</accession>
<dbReference type="AlphaFoldDB" id="W6Y2U2"/>
<reference evidence="1 2" key="1">
    <citation type="journal article" date="2013" name="PLoS Genet.">
        <title>Comparative genome structure, secondary metabolite, and effector coding capacity across Cochliobolus pathogens.</title>
        <authorList>
            <person name="Condon B.J."/>
            <person name="Leng Y."/>
            <person name="Wu D."/>
            <person name="Bushley K.E."/>
            <person name="Ohm R.A."/>
            <person name="Otillar R."/>
            <person name="Martin J."/>
            <person name="Schackwitz W."/>
            <person name="Grimwood J."/>
            <person name="MohdZainudin N."/>
            <person name="Xue C."/>
            <person name="Wang R."/>
            <person name="Manning V.A."/>
            <person name="Dhillon B."/>
            <person name="Tu Z.J."/>
            <person name="Steffenson B.J."/>
            <person name="Salamov A."/>
            <person name="Sun H."/>
            <person name="Lowry S."/>
            <person name="LaButti K."/>
            <person name="Han J."/>
            <person name="Copeland A."/>
            <person name="Lindquist E."/>
            <person name="Barry K."/>
            <person name="Schmutz J."/>
            <person name="Baker S.E."/>
            <person name="Ciuffetti L.M."/>
            <person name="Grigoriev I.V."/>
            <person name="Zhong S."/>
            <person name="Turgeon B.G."/>
        </authorList>
    </citation>
    <scope>NUCLEOTIDE SEQUENCE [LARGE SCALE GENOMIC DNA]</scope>
    <source>
        <strain evidence="1 2">26-R-13</strain>
    </source>
</reference>
<protein>
    <submittedName>
        <fullName evidence="1">Uncharacterized protein</fullName>
    </submittedName>
</protein>
<organism evidence="1 2">
    <name type="scientific">Cochliobolus carbonum (strain 26-R-13)</name>
    <name type="common">Maize leaf spot fungus</name>
    <name type="synonym">Bipolaris zeicola</name>
    <dbReference type="NCBI Taxonomy" id="930089"/>
    <lineage>
        <taxon>Eukaryota</taxon>
        <taxon>Fungi</taxon>
        <taxon>Dikarya</taxon>
        <taxon>Ascomycota</taxon>
        <taxon>Pezizomycotina</taxon>
        <taxon>Dothideomycetes</taxon>
        <taxon>Pleosporomycetidae</taxon>
        <taxon>Pleosporales</taxon>
        <taxon>Pleosporineae</taxon>
        <taxon>Pleosporaceae</taxon>
        <taxon>Bipolaris</taxon>
    </lineage>
</organism>
<gene>
    <name evidence="1" type="ORF">COCCADRAFT_99995</name>
</gene>
<dbReference type="RefSeq" id="XP_007713741.1">
    <property type="nucleotide sequence ID" value="XM_007715551.1"/>
</dbReference>
<evidence type="ECO:0000313" key="2">
    <source>
        <dbReference type="Proteomes" id="UP000053841"/>
    </source>
</evidence>
<dbReference type="KEGG" id="bze:COCCADRAFT_99995"/>